<evidence type="ECO:0000313" key="3">
    <source>
        <dbReference type="Proteomes" id="UP000823922"/>
    </source>
</evidence>
<feature type="transmembrane region" description="Helical" evidence="1">
    <location>
        <begin position="163"/>
        <end position="185"/>
    </location>
</feature>
<feature type="transmembrane region" description="Helical" evidence="1">
    <location>
        <begin position="96"/>
        <end position="114"/>
    </location>
</feature>
<feature type="transmembrane region" description="Helical" evidence="1">
    <location>
        <begin position="63"/>
        <end position="84"/>
    </location>
</feature>
<name>A0A9D2QI84_9FIRM</name>
<keyword evidence="1" id="KW-0472">Membrane</keyword>
<organism evidence="2 3">
    <name type="scientific">Candidatus Eisenbergiella intestinigallinarum</name>
    <dbReference type="NCBI Taxonomy" id="2838549"/>
    <lineage>
        <taxon>Bacteria</taxon>
        <taxon>Bacillati</taxon>
        <taxon>Bacillota</taxon>
        <taxon>Clostridia</taxon>
        <taxon>Lachnospirales</taxon>
        <taxon>Lachnospiraceae</taxon>
        <taxon>Eisenbergiella</taxon>
    </lineage>
</organism>
<evidence type="ECO:0000256" key="1">
    <source>
        <dbReference type="SAM" id="Phobius"/>
    </source>
</evidence>
<comment type="caution">
    <text evidence="2">The sequence shown here is derived from an EMBL/GenBank/DDBJ whole genome shotgun (WGS) entry which is preliminary data.</text>
</comment>
<reference evidence="2" key="1">
    <citation type="journal article" date="2021" name="PeerJ">
        <title>Extensive microbial diversity within the chicken gut microbiome revealed by metagenomics and culture.</title>
        <authorList>
            <person name="Gilroy R."/>
            <person name="Ravi A."/>
            <person name="Getino M."/>
            <person name="Pursley I."/>
            <person name="Horton D.L."/>
            <person name="Alikhan N.F."/>
            <person name="Baker D."/>
            <person name="Gharbi K."/>
            <person name="Hall N."/>
            <person name="Watson M."/>
            <person name="Adriaenssens E.M."/>
            <person name="Foster-Nyarko E."/>
            <person name="Jarju S."/>
            <person name="Secka A."/>
            <person name="Antonio M."/>
            <person name="Oren A."/>
            <person name="Chaudhuri R.R."/>
            <person name="La Ragione R."/>
            <person name="Hildebrand F."/>
            <person name="Pallen M.J."/>
        </authorList>
    </citation>
    <scope>NUCLEOTIDE SEQUENCE</scope>
    <source>
        <strain evidence="2">ChiBcec1-1630</strain>
    </source>
</reference>
<dbReference type="AlphaFoldDB" id="A0A9D2QI84"/>
<feature type="transmembrane region" description="Helical" evidence="1">
    <location>
        <begin position="135"/>
        <end position="157"/>
    </location>
</feature>
<dbReference type="EMBL" id="DWVS01000026">
    <property type="protein sequence ID" value="HJC86599.1"/>
    <property type="molecule type" value="Genomic_DNA"/>
</dbReference>
<keyword evidence="1" id="KW-0812">Transmembrane</keyword>
<feature type="transmembrane region" description="Helical" evidence="1">
    <location>
        <begin position="197"/>
        <end position="216"/>
    </location>
</feature>
<sequence>MKRKDDDLRALFERMDRQIPIDQEQKARTLTKLSEIMEQKHAPHTVSWFSILKSQLCYMEKKVWLLGLLANLGFAGLMPALHFLGADAGDMTACSMLASSILGACSIWILSELFSGGITELADTCYFNVRQLAALEMLVLGTVNLTVLAGAACYAGICWRMWIIQAGLYMGVPFLFTVSICLGCLMMERGRRKRYPLAAAGIVSVVLTWFLTLLPGLYLLSAAVWCVGLAAGLTVLILQVGRLFWAIEKGELLCTD</sequence>
<gene>
    <name evidence="2" type="ORF">H9926_01095</name>
</gene>
<keyword evidence="1" id="KW-1133">Transmembrane helix</keyword>
<protein>
    <submittedName>
        <fullName evidence="2">Uncharacterized protein</fullName>
    </submittedName>
</protein>
<dbReference type="Proteomes" id="UP000823922">
    <property type="component" value="Unassembled WGS sequence"/>
</dbReference>
<feature type="transmembrane region" description="Helical" evidence="1">
    <location>
        <begin position="222"/>
        <end position="245"/>
    </location>
</feature>
<proteinExistence type="predicted"/>
<accession>A0A9D2QI84</accession>
<reference evidence="2" key="2">
    <citation type="submission" date="2021-04" db="EMBL/GenBank/DDBJ databases">
        <authorList>
            <person name="Gilroy R."/>
        </authorList>
    </citation>
    <scope>NUCLEOTIDE SEQUENCE</scope>
    <source>
        <strain evidence="2">ChiBcec1-1630</strain>
    </source>
</reference>
<evidence type="ECO:0000313" key="2">
    <source>
        <dbReference type="EMBL" id="HJC86599.1"/>
    </source>
</evidence>